<keyword evidence="3" id="KW-1185">Reference proteome</keyword>
<evidence type="ECO:0000256" key="1">
    <source>
        <dbReference type="SAM" id="MobiDB-lite"/>
    </source>
</evidence>
<comment type="caution">
    <text evidence="2">The sequence shown here is derived from an EMBL/GenBank/DDBJ whole genome shotgun (WGS) entry which is preliminary data.</text>
</comment>
<accession>A0ABQ2E848</accession>
<organism evidence="2 3">
    <name type="scientific">Streptomyces camponoticapitis</name>
    <dbReference type="NCBI Taxonomy" id="1616125"/>
    <lineage>
        <taxon>Bacteria</taxon>
        <taxon>Bacillati</taxon>
        <taxon>Actinomycetota</taxon>
        <taxon>Actinomycetes</taxon>
        <taxon>Kitasatosporales</taxon>
        <taxon>Streptomycetaceae</taxon>
        <taxon>Streptomyces</taxon>
    </lineage>
</organism>
<proteinExistence type="predicted"/>
<dbReference type="EMBL" id="BMMV01000007">
    <property type="protein sequence ID" value="GGJ94268.1"/>
    <property type="molecule type" value="Genomic_DNA"/>
</dbReference>
<gene>
    <name evidence="2" type="ORF">GCM10011583_27150</name>
</gene>
<name>A0ABQ2E848_9ACTN</name>
<sequence length="102" mass="10863">MDARRRRTDPALSCPGLPAHREAASAFQIARRLQLPRCGADTLLALREAGGHALDADPGSGGQRLDVDGGADRDEGRFTVLDEVVAHRTGSPRTGSRFSATR</sequence>
<protein>
    <submittedName>
        <fullName evidence="2">Uncharacterized protein</fullName>
    </submittedName>
</protein>
<dbReference type="Proteomes" id="UP000660265">
    <property type="component" value="Unassembled WGS sequence"/>
</dbReference>
<evidence type="ECO:0000313" key="3">
    <source>
        <dbReference type="Proteomes" id="UP000660265"/>
    </source>
</evidence>
<reference evidence="3" key="1">
    <citation type="journal article" date="2019" name="Int. J. Syst. Evol. Microbiol.">
        <title>The Global Catalogue of Microorganisms (GCM) 10K type strain sequencing project: providing services to taxonomists for standard genome sequencing and annotation.</title>
        <authorList>
            <consortium name="The Broad Institute Genomics Platform"/>
            <consortium name="The Broad Institute Genome Sequencing Center for Infectious Disease"/>
            <person name="Wu L."/>
            <person name="Ma J."/>
        </authorList>
    </citation>
    <scope>NUCLEOTIDE SEQUENCE [LARGE SCALE GENOMIC DNA]</scope>
    <source>
        <strain evidence="3">CGMCC 4.7275</strain>
    </source>
</reference>
<evidence type="ECO:0000313" key="2">
    <source>
        <dbReference type="EMBL" id="GGJ94268.1"/>
    </source>
</evidence>
<feature type="region of interest" description="Disordered" evidence="1">
    <location>
        <begin position="52"/>
        <end position="73"/>
    </location>
</feature>